<feature type="DNA-binding region" description="OmpR/PhoB-type" evidence="7">
    <location>
        <begin position="130"/>
        <end position="229"/>
    </location>
</feature>
<dbReference type="SMART" id="SM00862">
    <property type="entry name" value="Trans_reg_C"/>
    <property type="match status" value="1"/>
</dbReference>
<reference evidence="11" key="1">
    <citation type="submission" date="2015-03" db="EMBL/GenBank/DDBJ databases">
        <authorList>
            <person name="Nijsse Bart"/>
        </authorList>
    </citation>
    <scope>NUCLEOTIDE SEQUENCE [LARGE SCALE GENOMIC DNA]</scope>
</reference>
<proteinExistence type="predicted"/>
<keyword evidence="4 7" id="KW-0238">DNA-binding</keyword>
<dbReference type="GO" id="GO:0005829">
    <property type="term" value="C:cytosol"/>
    <property type="evidence" value="ECO:0007669"/>
    <property type="project" value="TreeGrafter"/>
</dbReference>
<dbReference type="EMBL" id="CTRP01000005">
    <property type="protein sequence ID" value="CQR71776.1"/>
    <property type="molecule type" value="Genomic_DNA"/>
</dbReference>
<dbReference type="PROSITE" id="PS50110">
    <property type="entry name" value="RESPONSE_REGULATORY"/>
    <property type="match status" value="1"/>
</dbReference>
<evidence type="ECO:0000256" key="2">
    <source>
        <dbReference type="ARBA" id="ARBA00023012"/>
    </source>
</evidence>
<keyword evidence="11" id="KW-1185">Reference proteome</keyword>
<keyword evidence="5" id="KW-0804">Transcription</keyword>
<keyword evidence="3" id="KW-0805">Transcription regulation</keyword>
<evidence type="ECO:0000259" key="9">
    <source>
        <dbReference type="PROSITE" id="PS51755"/>
    </source>
</evidence>
<feature type="domain" description="OmpR/PhoB-type" evidence="9">
    <location>
        <begin position="130"/>
        <end position="229"/>
    </location>
</feature>
<evidence type="ECO:0000256" key="5">
    <source>
        <dbReference type="ARBA" id="ARBA00023163"/>
    </source>
</evidence>
<name>A0A0U1KWR6_9FIRM</name>
<sequence>MSGEKILVVDDDAKILKIVKHCLERENFLVVTAVDGESALAVAKKEQPDLVILDLMLPKLNGLDVCRILTAEYTVPIIILSAKGDELDRIVGLRLGVDDYLTKPFSPIELVLRVQAVIRRVQGWWKNQTSQALECGTLCIDPGTRAVTINGTAVNLTSKEFELLWLLASNPQQVFTRMQLLNKIWHSDYEGDENTVTVHIRRLREKIEPTPSSPTYIKTVWGVGYKFAGE</sequence>
<evidence type="ECO:0000313" key="11">
    <source>
        <dbReference type="Proteomes" id="UP000049855"/>
    </source>
</evidence>
<dbReference type="InterPro" id="IPR039420">
    <property type="entry name" value="WalR-like"/>
</dbReference>
<dbReference type="Pfam" id="PF00486">
    <property type="entry name" value="Trans_reg_C"/>
    <property type="match status" value="1"/>
</dbReference>
<dbReference type="GO" id="GO:0000976">
    <property type="term" value="F:transcription cis-regulatory region binding"/>
    <property type="evidence" value="ECO:0007669"/>
    <property type="project" value="TreeGrafter"/>
</dbReference>
<dbReference type="Proteomes" id="UP000049855">
    <property type="component" value="Unassembled WGS sequence"/>
</dbReference>
<dbReference type="Gene3D" id="6.10.250.690">
    <property type="match status" value="1"/>
</dbReference>
<dbReference type="InterPro" id="IPR011006">
    <property type="entry name" value="CheY-like_superfamily"/>
</dbReference>
<organism evidence="10 11">
    <name type="scientific">Sporomusa ovata</name>
    <dbReference type="NCBI Taxonomy" id="2378"/>
    <lineage>
        <taxon>Bacteria</taxon>
        <taxon>Bacillati</taxon>
        <taxon>Bacillota</taxon>
        <taxon>Negativicutes</taxon>
        <taxon>Selenomonadales</taxon>
        <taxon>Sporomusaceae</taxon>
        <taxon>Sporomusa</taxon>
    </lineage>
</organism>
<dbReference type="InterPro" id="IPR001789">
    <property type="entry name" value="Sig_transdc_resp-reg_receiver"/>
</dbReference>
<feature type="domain" description="Response regulatory" evidence="8">
    <location>
        <begin position="5"/>
        <end position="118"/>
    </location>
</feature>
<dbReference type="SUPFAM" id="SSF52172">
    <property type="entry name" value="CheY-like"/>
    <property type="match status" value="1"/>
</dbReference>
<dbReference type="FunFam" id="3.40.50.2300:FF:000001">
    <property type="entry name" value="DNA-binding response regulator PhoB"/>
    <property type="match status" value="1"/>
</dbReference>
<dbReference type="InterPro" id="IPR001867">
    <property type="entry name" value="OmpR/PhoB-type_DNA-bd"/>
</dbReference>
<dbReference type="FunFam" id="1.10.10.10:FF:000018">
    <property type="entry name" value="DNA-binding response regulator ResD"/>
    <property type="match status" value="1"/>
</dbReference>
<dbReference type="GO" id="GO:0006355">
    <property type="term" value="P:regulation of DNA-templated transcription"/>
    <property type="evidence" value="ECO:0007669"/>
    <property type="project" value="InterPro"/>
</dbReference>
<dbReference type="Pfam" id="PF00072">
    <property type="entry name" value="Response_reg"/>
    <property type="match status" value="1"/>
</dbReference>
<evidence type="ECO:0000256" key="1">
    <source>
        <dbReference type="ARBA" id="ARBA00022553"/>
    </source>
</evidence>
<dbReference type="InterPro" id="IPR036388">
    <property type="entry name" value="WH-like_DNA-bd_sf"/>
</dbReference>
<dbReference type="CDD" id="cd00383">
    <property type="entry name" value="trans_reg_C"/>
    <property type="match status" value="1"/>
</dbReference>
<accession>A0A0U1KWR6</accession>
<dbReference type="PROSITE" id="PS51755">
    <property type="entry name" value="OMPR_PHOB"/>
    <property type="match status" value="1"/>
</dbReference>
<dbReference type="Gene3D" id="3.40.50.2300">
    <property type="match status" value="1"/>
</dbReference>
<dbReference type="AlphaFoldDB" id="A0A0U1KWR6"/>
<dbReference type="Gene3D" id="1.10.10.10">
    <property type="entry name" value="Winged helix-like DNA-binding domain superfamily/Winged helix DNA-binding domain"/>
    <property type="match status" value="1"/>
</dbReference>
<dbReference type="SMART" id="SM00448">
    <property type="entry name" value="REC"/>
    <property type="match status" value="1"/>
</dbReference>
<dbReference type="RefSeq" id="WP_021168852.1">
    <property type="nucleotide sequence ID" value="NZ_CTRP01000005.1"/>
</dbReference>
<evidence type="ECO:0000256" key="7">
    <source>
        <dbReference type="PROSITE-ProRule" id="PRU01091"/>
    </source>
</evidence>
<gene>
    <name evidence="10" type="ORF">SpAn4DRAFT_3642</name>
</gene>
<evidence type="ECO:0000313" key="10">
    <source>
        <dbReference type="EMBL" id="CQR71776.1"/>
    </source>
</evidence>
<dbReference type="PANTHER" id="PTHR48111:SF1">
    <property type="entry name" value="TWO-COMPONENT RESPONSE REGULATOR ORR33"/>
    <property type="match status" value="1"/>
</dbReference>
<evidence type="ECO:0000259" key="8">
    <source>
        <dbReference type="PROSITE" id="PS50110"/>
    </source>
</evidence>
<evidence type="ECO:0000256" key="3">
    <source>
        <dbReference type="ARBA" id="ARBA00023015"/>
    </source>
</evidence>
<evidence type="ECO:0000256" key="4">
    <source>
        <dbReference type="ARBA" id="ARBA00023125"/>
    </source>
</evidence>
<protein>
    <submittedName>
        <fullName evidence="10">Phosphate regulon transcriptional regulatory protein PhoB (SphR)</fullName>
    </submittedName>
</protein>
<keyword evidence="2" id="KW-0902">Two-component regulatory system</keyword>
<keyword evidence="1 6" id="KW-0597">Phosphoprotein</keyword>
<dbReference type="GO" id="GO:0000156">
    <property type="term" value="F:phosphorelay response regulator activity"/>
    <property type="evidence" value="ECO:0007669"/>
    <property type="project" value="TreeGrafter"/>
</dbReference>
<dbReference type="GO" id="GO:0032993">
    <property type="term" value="C:protein-DNA complex"/>
    <property type="evidence" value="ECO:0007669"/>
    <property type="project" value="TreeGrafter"/>
</dbReference>
<dbReference type="PANTHER" id="PTHR48111">
    <property type="entry name" value="REGULATOR OF RPOS"/>
    <property type="match status" value="1"/>
</dbReference>
<evidence type="ECO:0000256" key="6">
    <source>
        <dbReference type="PROSITE-ProRule" id="PRU00169"/>
    </source>
</evidence>
<feature type="modified residue" description="4-aspartylphosphate" evidence="6">
    <location>
        <position position="54"/>
    </location>
</feature>